<dbReference type="Proteomes" id="UP000254069">
    <property type="component" value="Unassembled WGS sequence"/>
</dbReference>
<dbReference type="Pfam" id="PF01739">
    <property type="entry name" value="CheR"/>
    <property type="match status" value="1"/>
</dbReference>
<dbReference type="GO" id="GO:0008983">
    <property type="term" value="F:protein-glutamate O-methyltransferase activity"/>
    <property type="evidence" value="ECO:0007669"/>
    <property type="project" value="UniProtKB-EC"/>
</dbReference>
<dbReference type="InterPro" id="IPR029063">
    <property type="entry name" value="SAM-dependent_MTases_sf"/>
</dbReference>
<feature type="binding site" evidence="6">
    <location>
        <position position="121"/>
    </location>
    <ligand>
        <name>S-adenosyl-L-methionine</name>
        <dbReference type="ChEBI" id="CHEBI:59789"/>
    </ligand>
</feature>
<dbReference type="InterPro" id="IPR026024">
    <property type="entry name" value="Chemotaxis_MeTrfase_CheR"/>
</dbReference>
<dbReference type="InterPro" id="IPR022642">
    <property type="entry name" value="CheR_C"/>
</dbReference>
<feature type="domain" description="CheR-type methyltransferase" evidence="7">
    <location>
        <begin position="4"/>
        <end position="273"/>
    </location>
</feature>
<keyword evidence="9" id="KW-1185">Reference proteome</keyword>
<proteinExistence type="predicted"/>
<dbReference type="Pfam" id="PF03705">
    <property type="entry name" value="CheR_N"/>
    <property type="match status" value="1"/>
</dbReference>
<sequence length="290" mass="33503">MSFDEEKAFPMTAADFGIIRELAYQHTGIVLPERKRHMVYSRLSRRLRLLRLANFGEYCLKLQSDPLELAPFINALTTNLTSFFRERHHFNFLETELVPYWQQRKQRRLRVWSAACSSGEEPYSIAMTLAEHFPAASGWDLKILATDLDTNVLARAEAGVYPLAGMEAIPERWHHYLQGAAEEFSISNQIKKLLFFKQLNLLEPWPMQGPFDAIFCRNVLIYFDQSTKQKIVAGFRKLLADDGVLFIGHSESLTNISREFETVAQTTYRLRHQDSTLPRLSHVSGSKEPY</sequence>
<dbReference type="PROSITE" id="PS50123">
    <property type="entry name" value="CHER"/>
    <property type="match status" value="1"/>
</dbReference>
<dbReference type="GeneID" id="93807120"/>
<name>A0A379ZMT0_9GAMM</name>
<dbReference type="PANTHER" id="PTHR24422">
    <property type="entry name" value="CHEMOTAXIS PROTEIN METHYLTRANSFERASE"/>
    <property type="match status" value="1"/>
</dbReference>
<dbReference type="SUPFAM" id="SSF53335">
    <property type="entry name" value="S-adenosyl-L-methionine-dependent methyltransferases"/>
    <property type="match status" value="1"/>
</dbReference>
<evidence type="ECO:0000256" key="1">
    <source>
        <dbReference type="ARBA" id="ARBA00001541"/>
    </source>
</evidence>
<dbReference type="Gene3D" id="1.10.155.10">
    <property type="entry name" value="Chemotaxis receptor methyltransferase CheR, N-terminal domain"/>
    <property type="match status" value="1"/>
</dbReference>
<dbReference type="PRINTS" id="PR00996">
    <property type="entry name" value="CHERMTFRASE"/>
</dbReference>
<organism evidence="8 9">
    <name type="scientific">Shewanella algae</name>
    <dbReference type="NCBI Taxonomy" id="38313"/>
    <lineage>
        <taxon>Bacteria</taxon>
        <taxon>Pseudomonadati</taxon>
        <taxon>Pseudomonadota</taxon>
        <taxon>Gammaproteobacteria</taxon>
        <taxon>Alteromonadales</taxon>
        <taxon>Shewanellaceae</taxon>
        <taxon>Shewanella</taxon>
    </lineage>
</organism>
<evidence type="ECO:0000313" key="8">
    <source>
        <dbReference type="EMBL" id="SUI64862.1"/>
    </source>
</evidence>
<comment type="function">
    <text evidence="5">Methylation of the membrane-bound methyl-accepting chemotaxis proteins (MCP) to form gamma-glutamyl methyl ester residues in MCP.</text>
</comment>
<dbReference type="InterPro" id="IPR000780">
    <property type="entry name" value="CheR_MeTrfase"/>
</dbReference>
<dbReference type="EC" id="2.1.1.80" evidence="5"/>
<dbReference type="InterPro" id="IPR022641">
    <property type="entry name" value="CheR_N"/>
</dbReference>
<dbReference type="EMBL" id="UGYO01000001">
    <property type="protein sequence ID" value="SUI64862.1"/>
    <property type="molecule type" value="Genomic_DNA"/>
</dbReference>
<dbReference type="RefSeq" id="WP_306440268.1">
    <property type="nucleotide sequence ID" value="NZ_AP024610.1"/>
</dbReference>
<dbReference type="PIRSF" id="PIRSF000410">
    <property type="entry name" value="CheR"/>
    <property type="match status" value="1"/>
</dbReference>
<dbReference type="GO" id="GO:0032259">
    <property type="term" value="P:methylation"/>
    <property type="evidence" value="ECO:0007669"/>
    <property type="project" value="UniProtKB-KW"/>
</dbReference>
<comment type="catalytic activity">
    <reaction evidence="1 5">
        <text>L-glutamyl-[protein] + S-adenosyl-L-methionine = [protein]-L-glutamate 5-O-methyl ester + S-adenosyl-L-homocysteine</text>
        <dbReference type="Rhea" id="RHEA:24452"/>
        <dbReference type="Rhea" id="RHEA-COMP:10208"/>
        <dbReference type="Rhea" id="RHEA-COMP:10311"/>
        <dbReference type="ChEBI" id="CHEBI:29973"/>
        <dbReference type="ChEBI" id="CHEBI:57856"/>
        <dbReference type="ChEBI" id="CHEBI:59789"/>
        <dbReference type="ChEBI" id="CHEBI:82795"/>
        <dbReference type="EC" id="2.1.1.80"/>
    </reaction>
</comment>
<dbReference type="SMART" id="SM00138">
    <property type="entry name" value="MeTrc"/>
    <property type="match status" value="1"/>
</dbReference>
<dbReference type="SUPFAM" id="SSF47757">
    <property type="entry name" value="Chemotaxis receptor methyltransferase CheR, N-terminal domain"/>
    <property type="match status" value="1"/>
</dbReference>
<feature type="binding site" evidence="6">
    <location>
        <position position="85"/>
    </location>
    <ligand>
        <name>S-adenosyl-L-methionine</name>
        <dbReference type="ChEBI" id="CHEBI:59789"/>
    </ligand>
</feature>
<dbReference type="InterPro" id="IPR036804">
    <property type="entry name" value="CheR_N_sf"/>
</dbReference>
<evidence type="ECO:0000256" key="5">
    <source>
        <dbReference type="PIRNR" id="PIRNR000410"/>
    </source>
</evidence>
<feature type="binding site" evidence="6">
    <location>
        <begin position="200"/>
        <end position="201"/>
    </location>
    <ligand>
        <name>S-adenosyl-L-methionine</name>
        <dbReference type="ChEBI" id="CHEBI:59789"/>
    </ligand>
</feature>
<evidence type="ECO:0000256" key="4">
    <source>
        <dbReference type="ARBA" id="ARBA00022691"/>
    </source>
</evidence>
<keyword evidence="4 5" id="KW-0949">S-adenosyl-L-methionine</keyword>
<dbReference type="PANTHER" id="PTHR24422:SF19">
    <property type="entry name" value="CHEMOTAXIS PROTEIN METHYLTRANSFERASE"/>
    <property type="match status" value="1"/>
</dbReference>
<protein>
    <recommendedName>
        <fullName evidence="5">Chemotaxis protein methyltransferase</fullName>
        <ecNumber evidence="5">2.1.1.80</ecNumber>
    </recommendedName>
</protein>
<evidence type="ECO:0000256" key="2">
    <source>
        <dbReference type="ARBA" id="ARBA00022603"/>
    </source>
</evidence>
<feature type="binding site" evidence="6">
    <location>
        <begin position="217"/>
        <end position="218"/>
    </location>
    <ligand>
        <name>S-adenosyl-L-methionine</name>
        <dbReference type="ChEBI" id="CHEBI:59789"/>
    </ligand>
</feature>
<keyword evidence="2 5" id="KW-0489">Methyltransferase</keyword>
<accession>A0A379ZMT0</accession>
<evidence type="ECO:0000259" key="7">
    <source>
        <dbReference type="PROSITE" id="PS50123"/>
    </source>
</evidence>
<evidence type="ECO:0000256" key="6">
    <source>
        <dbReference type="PIRSR" id="PIRSR000410-1"/>
    </source>
</evidence>
<dbReference type="Gene3D" id="3.40.50.150">
    <property type="entry name" value="Vaccinia Virus protein VP39"/>
    <property type="match status" value="1"/>
</dbReference>
<dbReference type="AlphaFoldDB" id="A0A379ZMT0"/>
<feature type="binding site" evidence="6">
    <location>
        <position position="147"/>
    </location>
    <ligand>
        <name>S-adenosyl-L-methionine</name>
        <dbReference type="ChEBI" id="CHEBI:59789"/>
    </ligand>
</feature>
<gene>
    <name evidence="8" type="primary">cheR_2</name>
    <name evidence="8" type="ORF">NCTC10738_01743</name>
</gene>
<evidence type="ECO:0000313" key="9">
    <source>
        <dbReference type="Proteomes" id="UP000254069"/>
    </source>
</evidence>
<keyword evidence="3 5" id="KW-0808">Transferase</keyword>
<feature type="binding site" evidence="6">
    <location>
        <position position="81"/>
    </location>
    <ligand>
        <name>S-adenosyl-L-methionine</name>
        <dbReference type="ChEBI" id="CHEBI:59789"/>
    </ligand>
</feature>
<reference evidence="8 9" key="1">
    <citation type="submission" date="2018-06" db="EMBL/GenBank/DDBJ databases">
        <authorList>
            <consortium name="Pathogen Informatics"/>
            <person name="Doyle S."/>
        </authorList>
    </citation>
    <scope>NUCLEOTIDE SEQUENCE [LARGE SCALE GENOMIC DNA]</scope>
    <source>
        <strain evidence="8 9">NCTC10738</strain>
    </source>
</reference>
<evidence type="ECO:0000256" key="3">
    <source>
        <dbReference type="ARBA" id="ARBA00022679"/>
    </source>
</evidence>
<feature type="binding site" evidence="6">
    <location>
        <position position="79"/>
    </location>
    <ligand>
        <name>S-adenosyl-L-methionine</name>
        <dbReference type="ChEBI" id="CHEBI:59789"/>
    </ligand>
</feature>
<dbReference type="InterPro" id="IPR050903">
    <property type="entry name" value="Bact_Chemotaxis_MeTrfase"/>
</dbReference>